<gene>
    <name evidence="12" type="ORF">C8Q69DRAFT_136420</name>
</gene>
<dbReference type="PANTHER" id="PTHR43895:SF152">
    <property type="entry name" value="SERINE_THREONINE-PROTEIN KINASE TOS3"/>
    <property type="match status" value="1"/>
</dbReference>
<keyword evidence="2" id="KW-0723">Serine/threonine-protein kinase</keyword>
<feature type="compositionally biased region" description="Low complexity" evidence="10">
    <location>
        <begin position="451"/>
        <end position="462"/>
    </location>
</feature>
<dbReference type="STRING" id="264951.A0A443I057"/>
<dbReference type="SMART" id="SM00220">
    <property type="entry name" value="S_TKc"/>
    <property type="match status" value="1"/>
</dbReference>
<evidence type="ECO:0000256" key="8">
    <source>
        <dbReference type="ARBA" id="ARBA00048679"/>
    </source>
</evidence>
<feature type="region of interest" description="Disordered" evidence="10">
    <location>
        <begin position="415"/>
        <end position="464"/>
    </location>
</feature>
<proteinExistence type="predicted"/>
<feature type="region of interest" description="Disordered" evidence="10">
    <location>
        <begin position="1"/>
        <end position="90"/>
    </location>
</feature>
<dbReference type="Pfam" id="PF00069">
    <property type="entry name" value="Pkinase"/>
    <property type="match status" value="2"/>
</dbReference>
<protein>
    <recommendedName>
        <fullName evidence="1">non-specific serine/threonine protein kinase</fullName>
        <ecNumber evidence="1">2.7.11.1</ecNumber>
    </recommendedName>
</protein>
<feature type="compositionally biased region" description="Basic and acidic residues" evidence="10">
    <location>
        <begin position="1184"/>
        <end position="1195"/>
    </location>
</feature>
<dbReference type="Gene3D" id="1.10.510.10">
    <property type="entry name" value="Transferase(Phosphotransferase) domain 1"/>
    <property type="match status" value="1"/>
</dbReference>
<feature type="compositionally biased region" description="Basic and acidic residues" evidence="10">
    <location>
        <begin position="1073"/>
        <end position="1089"/>
    </location>
</feature>
<feature type="compositionally biased region" description="Polar residues" evidence="10">
    <location>
        <begin position="921"/>
        <end position="940"/>
    </location>
</feature>
<evidence type="ECO:0000256" key="5">
    <source>
        <dbReference type="ARBA" id="ARBA00022777"/>
    </source>
</evidence>
<feature type="region of interest" description="Disordered" evidence="10">
    <location>
        <begin position="804"/>
        <end position="1032"/>
    </location>
</feature>
<evidence type="ECO:0000259" key="11">
    <source>
        <dbReference type="PROSITE" id="PS50011"/>
    </source>
</evidence>
<keyword evidence="5 12" id="KW-0418">Kinase</keyword>
<evidence type="ECO:0000256" key="4">
    <source>
        <dbReference type="ARBA" id="ARBA00022741"/>
    </source>
</evidence>
<dbReference type="GO" id="GO:0042149">
    <property type="term" value="P:cellular response to glucose starvation"/>
    <property type="evidence" value="ECO:0007669"/>
    <property type="project" value="UniProtKB-ARBA"/>
</dbReference>
<dbReference type="GO" id="GO:0007165">
    <property type="term" value="P:signal transduction"/>
    <property type="evidence" value="ECO:0007669"/>
    <property type="project" value="TreeGrafter"/>
</dbReference>
<dbReference type="GO" id="GO:0004674">
    <property type="term" value="F:protein serine/threonine kinase activity"/>
    <property type="evidence" value="ECO:0007669"/>
    <property type="project" value="UniProtKB-KW"/>
</dbReference>
<feature type="compositionally biased region" description="Low complexity" evidence="10">
    <location>
        <begin position="902"/>
        <end position="915"/>
    </location>
</feature>
<keyword evidence="4 9" id="KW-0547">Nucleotide-binding</keyword>
<feature type="compositionally biased region" description="Polar residues" evidence="10">
    <location>
        <begin position="1121"/>
        <end position="1136"/>
    </location>
</feature>
<dbReference type="VEuPathDB" id="FungiDB:C8Q69DRAFT_136420"/>
<dbReference type="Proteomes" id="UP000283841">
    <property type="component" value="Unassembled WGS sequence"/>
</dbReference>
<dbReference type="CDD" id="cd14008">
    <property type="entry name" value="STKc_LKB1_CaMKK"/>
    <property type="match status" value="1"/>
</dbReference>
<feature type="compositionally biased region" description="Low complexity" evidence="10">
    <location>
        <begin position="76"/>
        <end position="90"/>
    </location>
</feature>
<name>A0A443I057_BYSSP</name>
<feature type="compositionally biased region" description="Basic residues" evidence="10">
    <location>
        <begin position="65"/>
        <end position="74"/>
    </location>
</feature>
<feature type="compositionally biased region" description="Basic and acidic residues" evidence="10">
    <location>
        <begin position="1"/>
        <end position="25"/>
    </location>
</feature>
<feature type="compositionally biased region" description="Basic and acidic residues" evidence="10">
    <location>
        <begin position="842"/>
        <end position="860"/>
    </location>
</feature>
<dbReference type="PROSITE" id="PS50011">
    <property type="entry name" value="PROTEIN_KINASE_DOM"/>
    <property type="match status" value="1"/>
</dbReference>
<feature type="compositionally biased region" description="Low complexity" evidence="10">
    <location>
        <begin position="195"/>
        <end position="214"/>
    </location>
</feature>
<evidence type="ECO:0000313" key="12">
    <source>
        <dbReference type="EMBL" id="RWQ97444.1"/>
    </source>
</evidence>
<dbReference type="EMBL" id="RCNU01000002">
    <property type="protein sequence ID" value="RWQ97444.1"/>
    <property type="molecule type" value="Genomic_DNA"/>
</dbReference>
<feature type="compositionally biased region" description="Basic and acidic residues" evidence="10">
    <location>
        <begin position="965"/>
        <end position="984"/>
    </location>
</feature>
<evidence type="ECO:0000256" key="7">
    <source>
        <dbReference type="ARBA" id="ARBA00047899"/>
    </source>
</evidence>
<dbReference type="GO" id="GO:0005524">
    <property type="term" value="F:ATP binding"/>
    <property type="evidence" value="ECO:0007669"/>
    <property type="project" value="UniProtKB-UniRule"/>
</dbReference>
<feature type="domain" description="Protein kinase" evidence="11">
    <location>
        <begin position="256"/>
        <end position="744"/>
    </location>
</feature>
<dbReference type="FunFam" id="1.10.510.10:FF:000614">
    <property type="entry name" value="Serine/threonine protein kinase, putative"/>
    <property type="match status" value="1"/>
</dbReference>
<feature type="compositionally biased region" description="Polar residues" evidence="10">
    <location>
        <begin position="861"/>
        <end position="870"/>
    </location>
</feature>
<feature type="compositionally biased region" description="Polar residues" evidence="10">
    <location>
        <begin position="1097"/>
        <end position="1107"/>
    </location>
</feature>
<feature type="compositionally biased region" description="Polar residues" evidence="10">
    <location>
        <begin position="38"/>
        <end position="51"/>
    </location>
</feature>
<dbReference type="Gene3D" id="3.30.200.20">
    <property type="entry name" value="Phosphorylase Kinase, domain 1"/>
    <property type="match status" value="1"/>
</dbReference>
<evidence type="ECO:0000256" key="1">
    <source>
        <dbReference type="ARBA" id="ARBA00012513"/>
    </source>
</evidence>
<dbReference type="InterPro" id="IPR000719">
    <property type="entry name" value="Prot_kinase_dom"/>
</dbReference>
<dbReference type="GO" id="GO:0001558">
    <property type="term" value="P:regulation of cell growth"/>
    <property type="evidence" value="ECO:0007669"/>
    <property type="project" value="UniProtKB-ARBA"/>
</dbReference>
<accession>A0A443I057</accession>
<dbReference type="EC" id="2.7.11.1" evidence="1"/>
<reference evidence="12 13" key="1">
    <citation type="journal article" date="2018" name="Front. Microbiol.">
        <title>Genomic and genetic insights into a cosmopolitan fungus, Paecilomyces variotii (Eurotiales).</title>
        <authorList>
            <person name="Urquhart A.S."/>
            <person name="Mondo S.J."/>
            <person name="Makela M.R."/>
            <person name="Hane J.K."/>
            <person name="Wiebenga A."/>
            <person name="He G."/>
            <person name="Mihaltcheva S."/>
            <person name="Pangilinan J."/>
            <person name="Lipzen A."/>
            <person name="Barry K."/>
            <person name="de Vries R.P."/>
            <person name="Grigoriev I.V."/>
            <person name="Idnurm A."/>
        </authorList>
    </citation>
    <scope>NUCLEOTIDE SEQUENCE [LARGE SCALE GENOMIC DNA]</scope>
    <source>
        <strain evidence="12 13">CBS 101075</strain>
    </source>
</reference>
<organism evidence="12 13">
    <name type="scientific">Byssochlamys spectabilis</name>
    <name type="common">Paecilomyces variotii</name>
    <dbReference type="NCBI Taxonomy" id="264951"/>
    <lineage>
        <taxon>Eukaryota</taxon>
        <taxon>Fungi</taxon>
        <taxon>Dikarya</taxon>
        <taxon>Ascomycota</taxon>
        <taxon>Pezizomycotina</taxon>
        <taxon>Eurotiomycetes</taxon>
        <taxon>Eurotiomycetidae</taxon>
        <taxon>Eurotiales</taxon>
        <taxon>Thermoascaceae</taxon>
        <taxon>Paecilomyces</taxon>
    </lineage>
</organism>
<feature type="region of interest" description="Disordered" evidence="10">
    <location>
        <begin position="1181"/>
        <end position="1223"/>
    </location>
</feature>
<dbReference type="AlphaFoldDB" id="A0A443I057"/>
<comment type="catalytic activity">
    <reaction evidence="7">
        <text>L-threonyl-[protein] + ATP = O-phospho-L-threonyl-[protein] + ADP + H(+)</text>
        <dbReference type="Rhea" id="RHEA:46608"/>
        <dbReference type="Rhea" id="RHEA-COMP:11060"/>
        <dbReference type="Rhea" id="RHEA-COMP:11605"/>
        <dbReference type="ChEBI" id="CHEBI:15378"/>
        <dbReference type="ChEBI" id="CHEBI:30013"/>
        <dbReference type="ChEBI" id="CHEBI:30616"/>
        <dbReference type="ChEBI" id="CHEBI:61977"/>
        <dbReference type="ChEBI" id="CHEBI:456216"/>
        <dbReference type="EC" id="2.7.11.1"/>
    </reaction>
</comment>
<feature type="region of interest" description="Disordered" evidence="10">
    <location>
        <begin position="1050"/>
        <end position="1161"/>
    </location>
</feature>
<sequence>MRTSQRHDSRPDVMESAPDHPDNASRHSPVGSEDVAVSSDSTTCATPTARQITGKPAASEDLRSSHQHGYHYPHHSASGSRLSSAKTSSSSLQALNEDVVTDARSDNSSIMRNPLVQRVAQQFGQSAEPLAPSTQSVNTSGDFPVYPDQSYAVLQSQVHPTPYPFLRSRSSYPVHSDISARYPNGRGARTAGNTPISSPGLFSSRSSRSTPPYASDDEGRLGSPYLHPTHLQPPKETHTVEVDRDVNTGNKLINEYEILEELGRGEHGKVKLGRHVVTKQQVAIKIVQRYSKRRRLGKLGNPEDKVKKEVAILKKARHPNVVSLLEVIDDPNRQKVYIVLEYVENGEIVWRKKGLREIVNVDKRRLEREKRGIPDSPSFLEESLQYVRTAQLQRRQRERARARRNAQTLALQEQSIPAWSLEHGGESDDEAGPENLPSSSRTMLSEDHSVHSSPSHSYTSTSDLERRMREASLAAIEGSMYGPYASDHYYGRRFSTASSNLGYASSEPDWLSDDDDLSYVPCLTMSEARNAFRDSVLGLEYLHYQGIIHRDIKPANLLVTANHRVKISDFGVSYLGRPMRDDEEEQVTETDASELDDARELSKTVGTPAFYAPELCYTGDDFVSAIGNVPKITGAIDVWSLGVTLYGMIFGRLPFMSDDEFSMFQTIVKQEVFIPRKRLKAVEEDTSSTNPHDRNHIMNCNKRTEDELVYEDIDDELYDLLKRLLTKDPTKRITLKEIKHHPWVLRGLQNPRAWIEETDPGYQSKGKRIEVSTEEVTTAVSKVPFIQRVRSNVAKWSGYITGRSREGRKRATSNATSADSAASASSSGSLWRDWSQVRRQSLRGDEEPSRLSRFGRESDHPLSQSVTASPDGQEDQPSYLPISRTNTTASADQTPRPPPPQRATSSLSSTESTKTVRASDPESTPSVQPRASTPSFTESLGASSISGIFSGAGRRLAKSFQTGEWRPERSRSADRVSVDGDARSEPSLALSVASARGEVQATDVQRDEAKSLRQPASSGSVHRRHRSHQLAYGSSVESFQLAEALLRQKVHDTEHNTNGDCPVSRPGSELPSDDFRVENDEVHRKKSDSSQDEQAECGTSQDSNGGLTTSPPSATTISSSVDDYNSGISQSASHRSIPSVLSRASSLSGDIPPVKEKEAEKSCHVPAILRTGDTVKAIDMSYQRSHEDDESKYYCDDEEDDSEDEGIVFGRKTNARRDVKINK</sequence>
<dbReference type="InterPro" id="IPR008271">
    <property type="entry name" value="Ser/Thr_kinase_AS"/>
</dbReference>
<keyword evidence="6 9" id="KW-0067">ATP-binding</keyword>
<comment type="catalytic activity">
    <reaction evidence="8">
        <text>L-seryl-[protein] + ATP = O-phospho-L-seryl-[protein] + ADP + H(+)</text>
        <dbReference type="Rhea" id="RHEA:17989"/>
        <dbReference type="Rhea" id="RHEA-COMP:9863"/>
        <dbReference type="Rhea" id="RHEA-COMP:11604"/>
        <dbReference type="ChEBI" id="CHEBI:15378"/>
        <dbReference type="ChEBI" id="CHEBI:29999"/>
        <dbReference type="ChEBI" id="CHEBI:30616"/>
        <dbReference type="ChEBI" id="CHEBI:83421"/>
        <dbReference type="ChEBI" id="CHEBI:456216"/>
        <dbReference type="EC" id="2.7.11.1"/>
    </reaction>
</comment>
<feature type="compositionally biased region" description="Low complexity" evidence="10">
    <location>
        <begin position="812"/>
        <end position="829"/>
    </location>
</feature>
<dbReference type="FunFam" id="3.30.200.20:FF:000206">
    <property type="entry name" value="Serine/threonine-protein kinase Ssp1"/>
    <property type="match status" value="1"/>
</dbReference>
<dbReference type="SUPFAM" id="SSF56112">
    <property type="entry name" value="Protein kinase-like (PK-like)"/>
    <property type="match status" value="1"/>
</dbReference>
<keyword evidence="13" id="KW-1185">Reference proteome</keyword>
<comment type="caution">
    <text evidence="12">The sequence shown here is derived from an EMBL/GenBank/DDBJ whole genome shotgun (WGS) entry which is preliminary data.</text>
</comment>
<dbReference type="PROSITE" id="PS00107">
    <property type="entry name" value="PROTEIN_KINASE_ATP"/>
    <property type="match status" value="1"/>
</dbReference>
<evidence type="ECO:0000256" key="10">
    <source>
        <dbReference type="SAM" id="MobiDB-lite"/>
    </source>
</evidence>
<evidence type="ECO:0000313" key="13">
    <source>
        <dbReference type="Proteomes" id="UP000283841"/>
    </source>
</evidence>
<dbReference type="PROSITE" id="PS00108">
    <property type="entry name" value="PROTEIN_KINASE_ST"/>
    <property type="match status" value="1"/>
</dbReference>
<evidence type="ECO:0000256" key="6">
    <source>
        <dbReference type="ARBA" id="ARBA00022840"/>
    </source>
</evidence>
<feature type="compositionally biased region" description="Low complexity" evidence="10">
    <location>
        <begin position="941"/>
        <end position="953"/>
    </location>
</feature>
<feature type="binding site" evidence="9">
    <location>
        <position position="285"/>
    </location>
    <ligand>
        <name>ATP</name>
        <dbReference type="ChEBI" id="CHEBI:30616"/>
    </ligand>
</feature>
<keyword evidence="3" id="KW-0808">Transferase</keyword>
<feature type="region of interest" description="Disordered" evidence="10">
    <location>
        <begin position="177"/>
        <end position="240"/>
    </location>
</feature>
<feature type="compositionally biased region" description="Acidic residues" evidence="10">
    <location>
        <begin position="1196"/>
        <end position="1206"/>
    </location>
</feature>
<evidence type="ECO:0000256" key="9">
    <source>
        <dbReference type="PROSITE-ProRule" id="PRU10141"/>
    </source>
</evidence>
<dbReference type="InterPro" id="IPR011009">
    <property type="entry name" value="Kinase-like_dom_sf"/>
</dbReference>
<evidence type="ECO:0000256" key="2">
    <source>
        <dbReference type="ARBA" id="ARBA00022527"/>
    </source>
</evidence>
<dbReference type="GeneID" id="39594646"/>
<dbReference type="InterPro" id="IPR017441">
    <property type="entry name" value="Protein_kinase_ATP_BS"/>
</dbReference>
<dbReference type="RefSeq" id="XP_028487089.1">
    <property type="nucleotide sequence ID" value="XM_028625369.1"/>
</dbReference>
<dbReference type="PANTHER" id="PTHR43895">
    <property type="entry name" value="CALCIUM/CALMODULIN-DEPENDENT PROTEIN KINASE KINASE-RELATED"/>
    <property type="match status" value="1"/>
</dbReference>
<evidence type="ECO:0000256" key="3">
    <source>
        <dbReference type="ARBA" id="ARBA00022679"/>
    </source>
</evidence>
<feature type="compositionally biased region" description="Low complexity" evidence="10">
    <location>
        <begin position="1108"/>
        <end position="1120"/>
    </location>
</feature>